<evidence type="ECO:0000256" key="10">
    <source>
        <dbReference type="ARBA" id="ARBA00022884"/>
    </source>
</evidence>
<keyword evidence="5" id="KW-0479">Metal-binding</keyword>
<dbReference type="PANTHER" id="PTHR39156">
    <property type="entry name" value="RIBONUCLEASE M5"/>
    <property type="match status" value="1"/>
</dbReference>
<evidence type="ECO:0000256" key="5">
    <source>
        <dbReference type="ARBA" id="ARBA00022723"/>
    </source>
</evidence>
<evidence type="ECO:0000256" key="2">
    <source>
        <dbReference type="ARBA" id="ARBA00022517"/>
    </source>
</evidence>
<dbReference type="GO" id="GO:0046872">
    <property type="term" value="F:metal ion binding"/>
    <property type="evidence" value="ECO:0007669"/>
    <property type="project" value="UniProtKB-KW"/>
</dbReference>
<keyword evidence="4 11" id="KW-0540">Nuclease</keyword>
<gene>
    <name evidence="11" type="primary">rnmV</name>
    <name evidence="14" type="ORF">HNR44_003529</name>
</gene>
<dbReference type="Proteomes" id="UP000568839">
    <property type="component" value="Unassembled WGS sequence"/>
</dbReference>
<reference evidence="14 15" key="1">
    <citation type="submission" date="2020-08" db="EMBL/GenBank/DDBJ databases">
        <title>Genomic Encyclopedia of Type Strains, Phase IV (KMG-IV): sequencing the most valuable type-strain genomes for metagenomic binning, comparative biology and taxonomic classification.</title>
        <authorList>
            <person name="Goeker M."/>
        </authorList>
    </citation>
    <scope>NUCLEOTIDE SEQUENCE [LARGE SCALE GENOMIC DNA]</scope>
    <source>
        <strain evidence="14 15">DSM 21769</strain>
    </source>
</reference>
<dbReference type="InterPro" id="IPR004466">
    <property type="entry name" value="RNase_M5"/>
</dbReference>
<evidence type="ECO:0000256" key="9">
    <source>
        <dbReference type="ARBA" id="ARBA00022842"/>
    </source>
</evidence>
<comment type="subcellular location">
    <subcellularLocation>
        <location evidence="11">Cytoplasm</location>
    </subcellularLocation>
</comment>
<evidence type="ECO:0000313" key="15">
    <source>
        <dbReference type="Proteomes" id="UP000568839"/>
    </source>
</evidence>
<sequence>MEKAKMIIEECIVVEGRDDSVTVKRAVDADTIETRGSAVPVHVIEQIKLADRRRGVIVLTDPDTPGERIRRIVAESVPTSKHAFLSKNEAKSTCGKRVGVEHAAPSSIQRALEQVRVPGHDVVTHRDPVSVADVRAAGLLAGPDARGRRGLVGEQLHIGYANGKQFLKRLHMFRIDRQEFHNAVAKVLQREEEPPR</sequence>
<dbReference type="GO" id="GO:0006364">
    <property type="term" value="P:rRNA processing"/>
    <property type="evidence" value="ECO:0007669"/>
    <property type="project" value="UniProtKB-UniRule"/>
</dbReference>
<organism evidence="14 15">
    <name type="scientific">Geomicrobium halophilum</name>
    <dbReference type="NCBI Taxonomy" id="549000"/>
    <lineage>
        <taxon>Bacteria</taxon>
        <taxon>Bacillati</taxon>
        <taxon>Bacillota</taxon>
        <taxon>Bacilli</taxon>
        <taxon>Bacillales</taxon>
        <taxon>Geomicrobium</taxon>
    </lineage>
</organism>
<evidence type="ECO:0000256" key="4">
    <source>
        <dbReference type="ARBA" id="ARBA00022722"/>
    </source>
</evidence>
<dbReference type="Pfam" id="PF01751">
    <property type="entry name" value="Toprim"/>
    <property type="match status" value="1"/>
</dbReference>
<dbReference type="SUPFAM" id="SSF110455">
    <property type="entry name" value="Toprim domain"/>
    <property type="match status" value="1"/>
</dbReference>
<dbReference type="FunFam" id="3.40.1360.10:FF:000006">
    <property type="entry name" value="Ribonuclease M5"/>
    <property type="match status" value="1"/>
</dbReference>
<evidence type="ECO:0000259" key="13">
    <source>
        <dbReference type="PROSITE" id="PS50880"/>
    </source>
</evidence>
<name>A0A841PW64_9BACL</name>
<keyword evidence="9" id="KW-0460">Magnesium</keyword>
<evidence type="ECO:0000256" key="1">
    <source>
        <dbReference type="ARBA" id="ARBA00022490"/>
    </source>
</evidence>
<keyword evidence="2 11" id="KW-0690">Ribosome biogenesis</keyword>
<comment type="function">
    <text evidence="11">Required for correct processing of both the 5' and 3' ends of 5S rRNA precursor. Cleaves both sides of a double-stranded region yielding mature 5S rRNA in one step.</text>
</comment>
<evidence type="ECO:0000256" key="8">
    <source>
        <dbReference type="ARBA" id="ARBA00022801"/>
    </source>
</evidence>
<dbReference type="CDD" id="cd01027">
    <property type="entry name" value="TOPRIM_RNase_M5_like"/>
    <property type="match status" value="1"/>
</dbReference>
<comment type="caution">
    <text evidence="14">The sequence shown here is derived from an EMBL/GenBank/DDBJ whole genome shotgun (WGS) entry which is preliminary data.</text>
</comment>
<dbReference type="InterPro" id="IPR034141">
    <property type="entry name" value="TOPRIM_RNase_M5-like"/>
</dbReference>
<keyword evidence="6 11" id="KW-0699">rRNA-binding</keyword>
<dbReference type="PANTHER" id="PTHR39156:SF1">
    <property type="entry name" value="RIBONUCLEASE M5"/>
    <property type="match status" value="1"/>
</dbReference>
<keyword evidence="15" id="KW-1185">Reference proteome</keyword>
<comment type="similarity">
    <text evidence="11">Belongs to the ribonuclease M5 family.</text>
</comment>
<feature type="domain" description="Toprim" evidence="13">
    <location>
        <begin position="9"/>
        <end position="99"/>
    </location>
</feature>
<comment type="catalytic activity">
    <reaction evidence="11">
        <text>Endonucleolytic cleavage of RNA, removing 21 and 42 nucleotides, respectively, from the 5'- and 3'-termini of a 5S-rRNA precursor.</text>
        <dbReference type="EC" id="3.1.26.8"/>
    </reaction>
</comment>
<keyword evidence="1 11" id="KW-0963">Cytoplasm</keyword>
<dbReference type="PROSITE" id="PS50880">
    <property type="entry name" value="TOPRIM"/>
    <property type="match status" value="1"/>
</dbReference>
<keyword evidence="8 11" id="KW-0378">Hydrolase</keyword>
<dbReference type="AlphaFoldDB" id="A0A841PW64"/>
<keyword evidence="10 11" id="KW-0694">RNA-binding</keyword>
<dbReference type="Pfam" id="PF13331">
    <property type="entry name" value="DUF4093"/>
    <property type="match status" value="1"/>
</dbReference>
<evidence type="ECO:0000256" key="6">
    <source>
        <dbReference type="ARBA" id="ARBA00022730"/>
    </source>
</evidence>
<dbReference type="InterPro" id="IPR006171">
    <property type="entry name" value="TOPRIM_dom"/>
</dbReference>
<dbReference type="EMBL" id="JACHHJ010000008">
    <property type="protein sequence ID" value="MBB6451516.1"/>
    <property type="molecule type" value="Genomic_DNA"/>
</dbReference>
<dbReference type="HAMAP" id="MF_01469">
    <property type="entry name" value="RNase_M5"/>
    <property type="match status" value="1"/>
</dbReference>
<evidence type="ECO:0000256" key="3">
    <source>
        <dbReference type="ARBA" id="ARBA00022552"/>
    </source>
</evidence>
<keyword evidence="3 11" id="KW-0698">rRNA processing</keyword>
<evidence type="ECO:0000313" key="14">
    <source>
        <dbReference type="EMBL" id="MBB6451516.1"/>
    </source>
</evidence>
<dbReference type="InterPro" id="IPR025156">
    <property type="entry name" value="RNase_M5_C"/>
</dbReference>
<dbReference type="Gene3D" id="3.40.1360.10">
    <property type="match status" value="1"/>
</dbReference>
<keyword evidence="7 11" id="KW-0255">Endonuclease</keyword>
<dbReference type="NCBIfam" id="TIGR00334">
    <property type="entry name" value="5S_RNA_mat_M5"/>
    <property type="match status" value="1"/>
</dbReference>
<dbReference type="SMART" id="SM00493">
    <property type="entry name" value="TOPRIM"/>
    <property type="match status" value="1"/>
</dbReference>
<dbReference type="GO" id="GO:0043822">
    <property type="term" value="F:ribonuclease M5 activity"/>
    <property type="evidence" value="ECO:0007669"/>
    <property type="project" value="UniProtKB-UniRule"/>
</dbReference>
<evidence type="ECO:0000256" key="7">
    <source>
        <dbReference type="ARBA" id="ARBA00022759"/>
    </source>
</evidence>
<dbReference type="RefSeq" id="WP_281381449.1">
    <property type="nucleotide sequence ID" value="NZ_JACHHJ010000008.1"/>
</dbReference>
<protein>
    <recommendedName>
        <fullName evidence="11 12">Ribonuclease M5</fullName>
        <ecNumber evidence="11 12">3.1.26.8</ecNumber>
    </recommendedName>
    <alternativeName>
        <fullName evidence="11">RNase M5</fullName>
    </alternativeName>
    <alternativeName>
        <fullName evidence="11">Ribosomal RNA terminal maturase M5</fullName>
    </alternativeName>
</protein>
<dbReference type="GO" id="GO:0005737">
    <property type="term" value="C:cytoplasm"/>
    <property type="evidence" value="ECO:0007669"/>
    <property type="project" value="UniProtKB-SubCell"/>
</dbReference>
<dbReference type="GO" id="GO:0019843">
    <property type="term" value="F:rRNA binding"/>
    <property type="evidence" value="ECO:0007669"/>
    <property type="project" value="UniProtKB-KW"/>
</dbReference>
<evidence type="ECO:0000256" key="12">
    <source>
        <dbReference type="NCBIfam" id="TIGR00334"/>
    </source>
</evidence>
<proteinExistence type="inferred from homology"/>
<evidence type="ECO:0000256" key="11">
    <source>
        <dbReference type="HAMAP-Rule" id="MF_01469"/>
    </source>
</evidence>
<accession>A0A841PW64</accession>
<dbReference type="EC" id="3.1.26.8" evidence="11 12"/>